<dbReference type="Gene3D" id="3.10.560.10">
    <property type="entry name" value="Outer membrane lipoprotein wza domain like"/>
    <property type="match status" value="1"/>
</dbReference>
<accession>A0A916W2Q9</accession>
<evidence type="ECO:0000313" key="5">
    <source>
        <dbReference type="Proteomes" id="UP000636264"/>
    </source>
</evidence>
<dbReference type="Pfam" id="PF02563">
    <property type="entry name" value="Poly_export"/>
    <property type="match status" value="1"/>
</dbReference>
<dbReference type="Proteomes" id="UP000636264">
    <property type="component" value="Unassembled WGS sequence"/>
</dbReference>
<dbReference type="PANTHER" id="PTHR33619">
    <property type="entry name" value="POLYSACCHARIDE EXPORT PROTEIN GFCE-RELATED"/>
    <property type="match status" value="1"/>
</dbReference>
<evidence type="ECO:0000256" key="1">
    <source>
        <dbReference type="ARBA" id="ARBA00022729"/>
    </source>
</evidence>
<dbReference type="InterPro" id="IPR003715">
    <property type="entry name" value="Poly_export_N"/>
</dbReference>
<dbReference type="Pfam" id="PF10531">
    <property type="entry name" value="SLBB"/>
    <property type="match status" value="1"/>
</dbReference>
<evidence type="ECO:0008006" key="6">
    <source>
        <dbReference type="Google" id="ProtNLM"/>
    </source>
</evidence>
<evidence type="ECO:0000259" key="3">
    <source>
        <dbReference type="Pfam" id="PF10531"/>
    </source>
</evidence>
<sequence>MTPEGGTSSGMANLAPGAGDATLRVVADLPPPPAAANGVAQPVSISDIIEVSVFQVPDLSRTVQVDDAGNINLPLIGQVPAAGKSVQALQLDIQAAYGRNYLQSPSVSVLVKESAARRVTVDGEVKRAGVFPLPTSSSLLDAIALAGGFSPVADPAKVYVFRQVGDTKYVANYNVDDIRRGARPSPSVYGGDVVVVFASSSRVALQNLKEVLGVASTGARLATVP</sequence>
<evidence type="ECO:0000259" key="2">
    <source>
        <dbReference type="Pfam" id="PF02563"/>
    </source>
</evidence>
<keyword evidence="1" id="KW-0732">Signal</keyword>
<name>A0A916W2Q9_9HYPH</name>
<dbReference type="InterPro" id="IPR019554">
    <property type="entry name" value="Soluble_ligand-bd"/>
</dbReference>
<reference evidence="4" key="1">
    <citation type="journal article" date="2014" name="Int. J. Syst. Evol. Microbiol.">
        <title>Complete genome sequence of Corynebacterium casei LMG S-19264T (=DSM 44701T), isolated from a smear-ripened cheese.</title>
        <authorList>
            <consortium name="US DOE Joint Genome Institute (JGI-PGF)"/>
            <person name="Walter F."/>
            <person name="Albersmeier A."/>
            <person name="Kalinowski J."/>
            <person name="Ruckert C."/>
        </authorList>
    </citation>
    <scope>NUCLEOTIDE SEQUENCE</scope>
    <source>
        <strain evidence="4">CGMCC 1.15320</strain>
    </source>
</reference>
<evidence type="ECO:0000313" key="4">
    <source>
        <dbReference type="EMBL" id="GGA62659.1"/>
    </source>
</evidence>
<dbReference type="GO" id="GO:0015159">
    <property type="term" value="F:polysaccharide transmembrane transporter activity"/>
    <property type="evidence" value="ECO:0007669"/>
    <property type="project" value="InterPro"/>
</dbReference>
<proteinExistence type="predicted"/>
<gene>
    <name evidence="4" type="ORF">GCM10011385_15530</name>
</gene>
<organism evidence="4 5">
    <name type="scientific">Nitratireductor aestuarii</name>
    <dbReference type="NCBI Taxonomy" id="1735103"/>
    <lineage>
        <taxon>Bacteria</taxon>
        <taxon>Pseudomonadati</taxon>
        <taxon>Pseudomonadota</taxon>
        <taxon>Alphaproteobacteria</taxon>
        <taxon>Hyphomicrobiales</taxon>
        <taxon>Phyllobacteriaceae</taxon>
        <taxon>Nitratireductor</taxon>
    </lineage>
</organism>
<feature type="domain" description="Polysaccharide export protein N-terminal" evidence="2">
    <location>
        <begin position="45"/>
        <end position="111"/>
    </location>
</feature>
<protein>
    <recommendedName>
        <fullName evidence="6">Polysaccharide export protein</fullName>
    </recommendedName>
</protein>
<feature type="domain" description="Soluble ligand binding" evidence="3">
    <location>
        <begin position="118"/>
        <end position="166"/>
    </location>
</feature>
<dbReference type="InterPro" id="IPR049712">
    <property type="entry name" value="Poly_export"/>
</dbReference>
<keyword evidence="5" id="KW-1185">Reference proteome</keyword>
<reference evidence="4" key="2">
    <citation type="submission" date="2020-09" db="EMBL/GenBank/DDBJ databases">
        <authorList>
            <person name="Sun Q."/>
            <person name="Zhou Y."/>
        </authorList>
    </citation>
    <scope>NUCLEOTIDE SEQUENCE</scope>
    <source>
        <strain evidence="4">CGMCC 1.15320</strain>
    </source>
</reference>
<dbReference type="AlphaFoldDB" id="A0A916W2Q9"/>
<comment type="caution">
    <text evidence="4">The sequence shown here is derived from an EMBL/GenBank/DDBJ whole genome shotgun (WGS) entry which is preliminary data.</text>
</comment>
<dbReference type="PANTHER" id="PTHR33619:SF3">
    <property type="entry name" value="POLYSACCHARIDE EXPORT PROTEIN GFCE-RELATED"/>
    <property type="match status" value="1"/>
</dbReference>
<dbReference type="EMBL" id="BMIF01000004">
    <property type="protein sequence ID" value="GGA62659.1"/>
    <property type="molecule type" value="Genomic_DNA"/>
</dbReference>